<accession>A0ABU7JQX0</accession>
<comment type="caution">
    <text evidence="2">The sequence shown here is derived from an EMBL/GenBank/DDBJ whole genome shotgun (WGS) entry which is preliminary data.</text>
</comment>
<evidence type="ECO:0000256" key="1">
    <source>
        <dbReference type="SAM" id="SignalP"/>
    </source>
</evidence>
<protein>
    <recommendedName>
        <fullName evidence="4">PE-PGRS family protein</fullName>
    </recommendedName>
</protein>
<dbReference type="SUPFAM" id="SSF63825">
    <property type="entry name" value="YWTD domain"/>
    <property type="match status" value="1"/>
</dbReference>
<dbReference type="RefSeq" id="WP_330151143.1">
    <property type="nucleotide sequence ID" value="NZ_JAUZMZ010000022.1"/>
</dbReference>
<keyword evidence="1" id="KW-0732">Signal</keyword>
<sequence>MTGTRSVTKRTWTVLAVGVGAAAMATGTASPAGSDPLSDCVRNAGGIVSIDGAPPVPPIFGFDGPRLLGVEGGSGNACITNVGPGTVQVTHPVGREPGRTDASGAIVEMRVDGGVGNVAVTNLGVGSVTVDRSEVAPAPDTVAVPDPVPGIPELILAAGHDGVFVTNIGTGAVTVMDWDASAGPLPEELPAPPGMVITDPVTGNVYVTNLFGPAVTVVDHPGGTGSVVDRQVPGTAIDHGTSNVFVTNIGGGPVTVVRR</sequence>
<evidence type="ECO:0000313" key="2">
    <source>
        <dbReference type="EMBL" id="MEE2031707.1"/>
    </source>
</evidence>
<gene>
    <name evidence="2" type="ORF">Q8814_06195</name>
</gene>
<dbReference type="InterPro" id="IPR015943">
    <property type="entry name" value="WD40/YVTN_repeat-like_dom_sf"/>
</dbReference>
<evidence type="ECO:0008006" key="4">
    <source>
        <dbReference type="Google" id="ProtNLM"/>
    </source>
</evidence>
<name>A0ABU7JQX0_9NOCA</name>
<reference evidence="2 3" key="1">
    <citation type="submission" date="2023-08" db="EMBL/GenBank/DDBJ databases">
        <authorList>
            <person name="Girao M."/>
            <person name="Carvalho M.F."/>
        </authorList>
    </citation>
    <scope>NUCLEOTIDE SEQUENCE [LARGE SCALE GENOMIC DNA]</scope>
    <source>
        <strain evidence="2 3">CC-R104</strain>
    </source>
</reference>
<proteinExistence type="predicted"/>
<dbReference type="Gene3D" id="2.130.10.10">
    <property type="entry name" value="YVTN repeat-like/Quinoprotein amine dehydrogenase"/>
    <property type="match status" value="1"/>
</dbReference>
<keyword evidence="3" id="KW-1185">Reference proteome</keyword>
<feature type="chain" id="PRO_5047181177" description="PE-PGRS family protein" evidence="1">
    <location>
        <begin position="26"/>
        <end position="259"/>
    </location>
</feature>
<organism evidence="2 3">
    <name type="scientific">Rhodococcus chondri</name>
    <dbReference type="NCBI Taxonomy" id="3065941"/>
    <lineage>
        <taxon>Bacteria</taxon>
        <taxon>Bacillati</taxon>
        <taxon>Actinomycetota</taxon>
        <taxon>Actinomycetes</taxon>
        <taxon>Mycobacteriales</taxon>
        <taxon>Nocardiaceae</taxon>
        <taxon>Rhodococcus</taxon>
    </lineage>
</organism>
<feature type="signal peptide" evidence="1">
    <location>
        <begin position="1"/>
        <end position="25"/>
    </location>
</feature>
<dbReference type="Proteomes" id="UP001331936">
    <property type="component" value="Unassembled WGS sequence"/>
</dbReference>
<evidence type="ECO:0000313" key="3">
    <source>
        <dbReference type="Proteomes" id="UP001331936"/>
    </source>
</evidence>
<dbReference type="EMBL" id="JAUZMZ010000022">
    <property type="protein sequence ID" value="MEE2031707.1"/>
    <property type="molecule type" value="Genomic_DNA"/>
</dbReference>